<comment type="caution">
    <text evidence="1">The sequence shown here is derived from an EMBL/GenBank/DDBJ whole genome shotgun (WGS) entry which is preliminary data.</text>
</comment>
<gene>
    <name evidence="1" type="ORF">BpHYR1_034883</name>
</gene>
<sequence length="121" mass="14263">MAFEAKFWYRVSVKSFTLKFIFNTDSLVILGDFNIDINRENNSKYLETFRENMNMTPVFNKCLTFKDMSQLDWCLKMIDLYFARYMPQTDGLTDGHDSIDFFLDIDKSAKNLGNPNPNKKN</sequence>
<keyword evidence="2" id="KW-1185">Reference proteome</keyword>
<name>A0A3M7R050_BRAPC</name>
<dbReference type="AlphaFoldDB" id="A0A3M7R050"/>
<evidence type="ECO:0000313" key="1">
    <source>
        <dbReference type="EMBL" id="RNA16962.1"/>
    </source>
</evidence>
<proteinExistence type="predicted"/>
<organism evidence="1 2">
    <name type="scientific">Brachionus plicatilis</name>
    <name type="common">Marine rotifer</name>
    <name type="synonym">Brachionus muelleri</name>
    <dbReference type="NCBI Taxonomy" id="10195"/>
    <lineage>
        <taxon>Eukaryota</taxon>
        <taxon>Metazoa</taxon>
        <taxon>Spiralia</taxon>
        <taxon>Gnathifera</taxon>
        <taxon>Rotifera</taxon>
        <taxon>Eurotatoria</taxon>
        <taxon>Monogononta</taxon>
        <taxon>Pseudotrocha</taxon>
        <taxon>Ploima</taxon>
        <taxon>Brachionidae</taxon>
        <taxon>Brachionus</taxon>
    </lineage>
</organism>
<protein>
    <submittedName>
        <fullName evidence="1">Uncharacterized protein</fullName>
    </submittedName>
</protein>
<dbReference type="Proteomes" id="UP000276133">
    <property type="component" value="Unassembled WGS sequence"/>
</dbReference>
<evidence type="ECO:0000313" key="2">
    <source>
        <dbReference type="Proteomes" id="UP000276133"/>
    </source>
</evidence>
<reference evidence="1 2" key="1">
    <citation type="journal article" date="2018" name="Sci. Rep.">
        <title>Genomic signatures of local adaptation to the degree of environmental predictability in rotifers.</title>
        <authorList>
            <person name="Franch-Gras L."/>
            <person name="Hahn C."/>
            <person name="Garcia-Roger E.M."/>
            <person name="Carmona M.J."/>
            <person name="Serra M."/>
            <person name="Gomez A."/>
        </authorList>
    </citation>
    <scope>NUCLEOTIDE SEQUENCE [LARGE SCALE GENOMIC DNA]</scope>
    <source>
        <strain evidence="1">HYR1</strain>
    </source>
</reference>
<dbReference type="EMBL" id="REGN01004574">
    <property type="protein sequence ID" value="RNA16962.1"/>
    <property type="molecule type" value="Genomic_DNA"/>
</dbReference>
<accession>A0A3M7R050</accession>